<protein>
    <submittedName>
        <fullName evidence="11">Cadherin domain-containing protein</fullName>
    </submittedName>
</protein>
<evidence type="ECO:0000313" key="11">
    <source>
        <dbReference type="EMBL" id="MDV3456358.1"/>
    </source>
</evidence>
<accession>A0ABU3Y4Q5</accession>
<organism evidence="11 12">
    <name type="scientific">Sphingomonas agrestis</name>
    <dbReference type="NCBI Taxonomy" id="3080540"/>
    <lineage>
        <taxon>Bacteria</taxon>
        <taxon>Pseudomonadati</taxon>
        <taxon>Pseudomonadota</taxon>
        <taxon>Alphaproteobacteria</taxon>
        <taxon>Sphingomonadales</taxon>
        <taxon>Sphingomonadaceae</taxon>
        <taxon>Sphingomonas</taxon>
    </lineage>
</organism>
<keyword evidence="2" id="KW-0800">Toxin</keyword>
<evidence type="ECO:0000256" key="8">
    <source>
        <dbReference type="SAM" id="MobiDB-lite"/>
    </source>
</evidence>
<evidence type="ECO:0000256" key="2">
    <source>
        <dbReference type="ARBA" id="ARBA00022656"/>
    </source>
</evidence>
<dbReference type="Gene3D" id="2.150.10.10">
    <property type="entry name" value="Serralysin-like metalloprotease, C-terminal"/>
    <property type="match status" value="12"/>
</dbReference>
<feature type="domain" description="Cadherin" evidence="10">
    <location>
        <begin position="4607"/>
        <end position="4712"/>
    </location>
</feature>
<feature type="domain" description="Cadherin" evidence="10">
    <location>
        <begin position="4040"/>
        <end position="4107"/>
    </location>
</feature>
<proteinExistence type="predicted"/>
<keyword evidence="5 9" id="KW-1133">Transmembrane helix</keyword>
<keyword evidence="6" id="KW-0843">Virulence</keyword>
<dbReference type="Proteomes" id="UP001273531">
    <property type="component" value="Unassembled WGS sequence"/>
</dbReference>
<feature type="domain" description="Cadherin" evidence="10">
    <location>
        <begin position="2658"/>
        <end position="2744"/>
    </location>
</feature>
<dbReference type="InterPro" id="IPR003995">
    <property type="entry name" value="RTX_toxin_determinant-A"/>
</dbReference>
<gene>
    <name evidence="11" type="ORF">RZN05_05135</name>
</gene>
<feature type="domain" description="Cadherin" evidence="10">
    <location>
        <begin position="4129"/>
        <end position="4228"/>
    </location>
</feature>
<feature type="domain" description="Cadherin" evidence="10">
    <location>
        <begin position="2542"/>
        <end position="2644"/>
    </location>
</feature>
<dbReference type="InterPro" id="IPR011049">
    <property type="entry name" value="Serralysin-like_metalloprot_C"/>
</dbReference>
<name>A0ABU3Y4Q5_9SPHN</name>
<feature type="domain" description="Cadherin" evidence="10">
    <location>
        <begin position="2966"/>
        <end position="3088"/>
    </location>
</feature>
<evidence type="ECO:0000256" key="5">
    <source>
        <dbReference type="ARBA" id="ARBA00022989"/>
    </source>
</evidence>
<evidence type="ECO:0000256" key="9">
    <source>
        <dbReference type="SAM" id="Phobius"/>
    </source>
</evidence>
<feature type="domain" description="Cadherin" evidence="10">
    <location>
        <begin position="2854"/>
        <end position="2969"/>
    </location>
</feature>
<evidence type="ECO:0000256" key="1">
    <source>
        <dbReference type="ARBA" id="ARBA00004370"/>
    </source>
</evidence>
<keyword evidence="4" id="KW-0677">Repeat</keyword>
<dbReference type="Gene3D" id="2.60.40.3440">
    <property type="match status" value="1"/>
</dbReference>
<dbReference type="PANTHER" id="PTHR24026:SF126">
    <property type="entry name" value="PROTOCADHERIN FAT 4"/>
    <property type="match status" value="1"/>
</dbReference>
<feature type="region of interest" description="Disordered" evidence="8">
    <location>
        <begin position="3371"/>
        <end position="3404"/>
    </location>
</feature>
<dbReference type="PROSITE" id="PS00330">
    <property type="entry name" value="HEMOLYSIN_CALCIUM"/>
    <property type="match status" value="21"/>
</dbReference>
<dbReference type="InterPro" id="IPR013783">
    <property type="entry name" value="Ig-like_fold"/>
</dbReference>
<dbReference type="InterPro" id="IPR015919">
    <property type="entry name" value="Cadherin-like_sf"/>
</dbReference>
<dbReference type="Gene3D" id="2.60.40.10">
    <property type="entry name" value="Immunoglobulins"/>
    <property type="match status" value="1"/>
</dbReference>
<keyword evidence="7 9" id="KW-0472">Membrane</keyword>
<feature type="domain" description="Cadherin" evidence="10">
    <location>
        <begin position="3083"/>
        <end position="3201"/>
    </location>
</feature>
<evidence type="ECO:0000256" key="4">
    <source>
        <dbReference type="ARBA" id="ARBA00022737"/>
    </source>
</evidence>
<dbReference type="InterPro" id="IPR038081">
    <property type="entry name" value="CalX-like_sf"/>
</dbReference>
<feature type="transmembrane region" description="Helical" evidence="9">
    <location>
        <begin position="781"/>
        <end position="804"/>
    </location>
</feature>
<keyword evidence="3 9" id="KW-0812">Transmembrane</keyword>
<keyword evidence="12" id="KW-1185">Reference proteome</keyword>
<feature type="region of interest" description="Disordered" evidence="8">
    <location>
        <begin position="2343"/>
        <end position="2367"/>
    </location>
</feature>
<dbReference type="Pfam" id="PF00028">
    <property type="entry name" value="Cadherin"/>
    <property type="match status" value="3"/>
</dbReference>
<dbReference type="SUPFAM" id="SSF49313">
    <property type="entry name" value="Cadherin-like"/>
    <property type="match status" value="8"/>
</dbReference>
<feature type="compositionally biased region" description="Low complexity" evidence="8">
    <location>
        <begin position="3395"/>
        <end position="3404"/>
    </location>
</feature>
<feature type="compositionally biased region" description="Pro residues" evidence="8">
    <location>
        <begin position="1"/>
        <end position="25"/>
    </location>
</feature>
<dbReference type="SUPFAM" id="SSF51120">
    <property type="entry name" value="beta-Roll"/>
    <property type="match status" value="10"/>
</dbReference>
<feature type="region of interest" description="Disordered" evidence="8">
    <location>
        <begin position="1"/>
        <end position="26"/>
    </location>
</feature>
<dbReference type="RefSeq" id="WP_317225544.1">
    <property type="nucleotide sequence ID" value="NZ_JAWJEJ010000001.1"/>
</dbReference>
<evidence type="ECO:0000256" key="6">
    <source>
        <dbReference type="ARBA" id="ARBA00023026"/>
    </source>
</evidence>
<dbReference type="CDD" id="cd11304">
    <property type="entry name" value="Cadherin_repeat"/>
    <property type="match status" value="7"/>
</dbReference>
<sequence>MPNPTPTPAPAPSPTPTPTPTPAPDPHAIFIAQATTAGANAAVAEMLWHTRTDALAASVAQTGVDQFFVNLFARPTLVQLFNQTQVSGALKTIAYGDAPGGGRSAYDSGERTQAGSSDFVTLHGVNVELRQVHAIFTSGANPSVPVGKIYMGTALWPGTSSYVGPEGALYVVAHELGHALNAYTFDTAMAGAINAGFTYLTQRQAAINALPAADQAAQHINVTSYIKTVMETAAREEGHGNLIAYNIWVDQFRATHGGSLPTDADRIALYQSESYYIYVFGGDGKFPTGLVPDATTGKLADTPGNLQILGDRNMKEQEGVAASHQAIYVGSTLAAFIAHGSTAPLEIDTRALGFFENIPSATPGGPPTAVPFQTLLQHWVRPSAIGTAVVIDVSKTPPISHTVTTTANSAGYQSVVISPPDPAVPDVRQSISISLGMQDGSGATFERSFVDVALLTNGQLRIMLSDEEGNSLAVSEADFQRQFGVNPRALLASGSQAQTALRPFILSRNTATGETAITLVDRNRYLPSGISLVADGNRIIPVDYKGREASYIYKNGVLVGYSVTEANAKVITTLNAQRQAIATEIRIVGNPLPFDFSDIAGALGSTLGYRLAGDNKLVGVMSSALFKTIGNNLGDALDGVIGGISANGSVQDAFKTFGPEFLKNLKSAGIGAVSSYLTAQLMQAVGVDGVAGEVLNSASGAVINQIITNIANNAGLFNGVNFSLVGSAVGGFLGAKLAKEVFHFDTIGGQIGSAIGSSIGVAAAASMLAPGGSLATLGGQLGIFAGPVGAFVGAFLGFLVGGLIGSLFGGTPRSGADVSWNAVTGAFDVANVYSKKGGSKDAARNVASAVANVFNMVLSASGSTLLDPRAVQVGNYGMRKSDFVYRPNSTQDTNAITQTFSGKDAAQRLIGYGAYQGLSDSDFQLVGGDVFVKRAIYATLSAAGIDPRNFDTSVLLGNIASAQAYKNLLANGGVVASIIAAEPDSVFAAETLVTLARASELGLDRRARSDWFGGFTYFASQVAGGVANIELGLSVDSASDQVFRLFKLGDRVVTDTIDIASQTTIEAGGGNDVIDLRSGMLANQVGLTVNGHLNDDIAVAGEDFTAKTATASIAGTALRGTATVAITNDAATEQQESFEVALSAATGGKLVGPAAKVTIVAASDLAYLSVGRSYAAEGDGYAVFRIGLSKAATSAISLSLTLSEARALAGSDYANALEISADGVSGWTAASTLTLAAGATAYFVRVAVIADNGIDGAGKPTNVEGDEQFTLGAIVTSGAAALANGAAPVLGIGTIVDGAGGTPLVWVDDLIVHENAGTAALSMARSRAGTTSDFTYATADRKSLSIDIAATVDGGGGDDVIHASDKGDNLFGGAGNDTLYGGRLDDWLLGGEGNDTLDAGSAVVGTLGGDGNYLDGGAGNDILRGREGSDWLEGGDGVDQLYGGAGDDILAGGAGEGDRLEGGLGSDQYLVRRGDGRDDAIETGSAASTGTTVDYIASRMAAIEKWKVNAAQAGALRPDWVGGAIGVSQGRIDGGEDSVVFAPGIGLGDIRLERSGTKAAPGADLLVTVFETVNGVQTESARLTLKEWFTDAFKRIEWLRFADGNAIKLSDITSFVIGGAGNDLLIGTQGNDFIWGGAGNDSIRGLAGNDIALGGSGDDLVSGDADNDIVVGGLGNDQVLGGLGNDSLTGDEGADEIYGGDGNDIVSGGVGDGDVVVGGKGDDRFKFTRGDGRDLIFDDYNDAGWTTVFASGVYQAGYSIDAQGSVLYTWGDGTVETVAFNKTGNPHVLDLQWRGKFNWDADTGTLRRFVGPASGSLVQDAGVDTLEFAPGIDIQDVVLRRVGNDLVMAIGDDDAESSDALALADSVTIKDWYVVGGGGQIEKFAFYQTGVLDIETVVGGTPTIKRNLFAGTDAADGTDAAPMGGSAIDDWMTAGAGDDVVAGGLGNDIIAGNSGSDTLRGEGGDDILYGGTGNDMLDGGAGKDILIGGAGFDIASYKSATAAVRVYLSLPSGNLGDALGDEYYGIEGVLGGSGNDTLGGDAGQNELEGGAGTDMLGGGAGDDTYVWNLNYGSDTVYDAAFTVTGGTWTFDTTVDAGVDVLELGAGLSLIDMQFVWSASDLYLRKDNNAAQQVKLQGQANANTRIETLQLADGLGISLTSVLVATGSAQLVGTAGDDLLAGRVGALADNLAGGAGNDALVGYAGDDLLFGGDGDDVLEGGMGADTLDGGANTAIGTTGTAGDTVRYVSSTAGVTVNLTVTGAQTGGDAAGDVLIGIENVVGSQLADTITGDAGGNRLAGLDGNDTLRGGGGDDVLLGDGGDDLLYGEDGVDAISGGDGADQMWGGAGDDRLDGGEGNDTLWGDAGKDSLTGGAGRDYLYGGDDDDTLDGGDGNDNIDSGLGNDTVNGGAGDDTLSDGGGDDVYLFSSRSGDDALIDLAGKNRIVFDDSVRFDQLWFARSNDSLVIGIIGSTSRVRLINFYSTVAKGLMSSVSTTTHTLFLGHAAPLIDAMTALQVAAPTAMPSAVASLLATYWHAGDKAAPIASAISLTTSEDRPSATLSVNAIDDDDNITGYAIGTAAGHGSVALNAASGQFVYTPGADYAGADAFSIVVTDADGQKVEVQVGVTVTAVNDAPGAITVSGPALAVAEAGTGSATVAGTVVGQLVSSDVDGDTLTFSLLDDAGGRYQISSNGQVSVKTPGLVDFETAQSHAITVQVSDGHGGTRQAGFTVAVNNVNEKNVLPASASLSIAENIAIGTTVGTIAATDPDGTHVFGQQRYYFLNGSTASATSADGRYTIDAVTGVVKTAAALNFEAANPSGTYQVIARDNAGGAPYNQAVSAVTIGITNVNEANSLPATLAMSVTENVAIGAAVGTVSATDPDGAHIFGQQRYFFLNGTTASATSADGRYTVDAVTGAIKTAVGISYEAGASGTYKVIARDNAGATPYNQAATDVTITVNDVNEANSLPTTPNMLVAENVAIGTTVGTIIAATDPDAAGTVFAQQRYYFLNGTTASATSADGRYTIDALTGTIKTAAALNFEAGAPSVAYTVIARDNAGGAGYFQAQTSFTIAVTDVNEAPTDMTWSPSAISVQERDRIAATAPDAARPAVVLAAFGVTDPDTAGSPFATFTYAVNDSRFEFIGNSLRLKAGVSLDYEAAAAIALTVTATDTSTTPQSIARPVTITVINRDDVLEGGAAGDVLTGQQNRDLIYGNAGADVLNGGAGDDMLDGGTGDDRLIGGLGVDTLYGREDADTLIGGDGNDTLYGGANNVGTNDQLFGDAGNDALYGEDGDDLLTGGAGADVLNGGTGNDWADYSWQSEGVAAAAGLVADLTTSANNTGLAAGDTFVSIENLIGTGFDDTLRGDANANTLRGGTGNDTLVGNAGDDTLEGGAGADSLSGGDGNDLLDGGDGNDILYGGNGNDTLRGGLGNDQLFAESGDDMLDGGAGDDILNGGLDNDTYIMTRSSGADTINNYDPSGADIDVIGLQDATPIESKDLWFERSGNDMIVSVIGTTSSSRIVGWYTMPGVDGANFKIDFIIAGVAQSKTINVEALVQLMATKTKPTTVAQRDTLMADATYKAKWATYWGTNDKPVIAAVGNQTTAEDTPLVLTITATDDITPAAGITTTAQILSGGTVIPASNLVWGLPDLQGRRTLTITPAANIAGAATIRLTATDAGGVVSDVRDFNVTVTGTPDKPIISSFSGLSGMSGQALPLNINLSFPDRDGSEVHEIWITGVPAGLTLTQGTYDSATATWKLSEGQIDEVAIIFPAGWSKDLNLTLTARATENGQTATSTATTTMVINAPPTDMRLGGNGLAAPSVVEYTPSTNPSGAYVGVVAPVDPDSLDRNRVTTNFAAMSLRGTGEERIVSATGPGGTTVNVLETGQFSGTSDPAGGGVFDMGAGAVNASKVYKYTIYVKAENNSPHTLYFGTRGNVENATTGAADTNPYFWYQQAGTLVQDRWYRVEGYVLPTGSALVPQGLFGGVYDTVTGVKVGNTNTFRFAPGATDTGARSFSYYGEGTSGYSGQWYQPVVEQQDFTYTLTNNAGGRFAINAVTGLITAVGTAFDYETGSSYNVTVTVNDGQGGQLSQTKTIAVTNVNEAPTISGGPASVYYDETGLGANPATVGTTFASFTLADPDVGQTPSMEFMANPGGFFAISGNGIRFASALDYETLKNAGYAVGDFNGDGRTEAFVGDVVVRATDGALPSATKTVKVYVQNVNETPYFTGGGDWRFFDETGLGGNPANGNVAVTTFTAADPDGTSPTFQLLNNPGGWFALDGSTLRFTGANLSYEAFRDSGQYSIYDWNGDGRLEAYIADVWVRATDGSAYVDKLTQVFISDVAEAPVIASSGGWQFLDETGLGGARAANADQIVATFAMSDGDGTTPSLVLANNPGDWFYISGNTLRVRPGFNFDFESLRAQGYGINDWNADGRLDAHIADVYVRATDGGLNSPDALTQVFISDSNDRPNNLVLEATNVFKETGDGNSHAGALQGRFTLSDPDGTTPRLEIVGGNDYGWFQVNGQHIQVTGANWTADWLRSTLGGYGQDAGFYYDTNGNGIPEIRIATLQLRANDDRGGVSDTFAYNVYIEERNEQNSLGNTVLGVDEDVGLGTVVGTVTASDPDLWAPYRDQRYYFWDGANISNTSYDGRFTIDAVSGVVRTNAGLDYESANAFAYTVTARDNGGNGGYTQSFARVDIGVRNVNDNAPTWVSYPGIHLVENANQMGEIVGGVVATDGDGNNTITYSMWEGSNPGGIFGINPQTGQIQLLHATIDYEASYWTAGGSTGKYADLLVYASDGMMSTGVNVRIEIENKRKYLWDNNRLLAGYQPDWQSTQSDGPLSAQASAQRLGGAEATPQALPINRNSWFNEWFLYGPEGLVGYYSEYNQYQNQFRNRPESTGRYAAGYVKIGNSSLWSVYSEDENNTNTLFGGGFPIGLDLNGDGLTLTDMLKTNVFFDRDGDGWRDRTSWIGADDAFLALDRDGDGLISTSDEISFVGDKAGATTDLEGLAGFDDNGDGVLDAQDARYGAFRIWQDANQDGISQAEEMRSLAEAGITSLSLRGTATGDSFTGGNGTTLATADFLRADGSRGTLHDLVLGYLHANGGPSADEEETAAALRAVPEEKDGLAAPIIFDLDGDGKTIVPLAESKTLFDMVGDGQLHKTAWADAGDGFLVRDRNGNGVVDGIGEISFVADKAGAKTDLEGLAAFDDNGDKVLDTNDASFVGFSVWIDANANGRTDAGELQSLAQAEIGAISLTGVATGQTMAQRTGGQSVIFNTAGFTLSDGTIGSLSDVGLAFDTAGQGAVGAWTTKPMLDEDRFDLKAGKSRLSAAGGRFVARQRGTDSLFDPLAGAMAAATILKFRDKTVGMLGAFVLDLDGDGIEIEHQRKSDAQFDMDGNGGRDNTGWLGKGDGFLVIDRNDDGRITTGAELSFLGEKAGAGTSFEGLATLDSNKDGKITAADTRFGELKVWRDANRNGSTEEGELQSLAAFDITEIGLRNSATQVSNQKVGSNLMLSTAVFTQGGKTKTIADVAFAFSPAKAPAAAALASLDDLRNLAPINADSRLHAGPLDARLALMRQAMSGFGIESAAETRLEKRDTNGGYDFYAATAA</sequence>
<dbReference type="Gene3D" id="2.60.40.2030">
    <property type="match status" value="1"/>
</dbReference>
<dbReference type="Pfam" id="PF17963">
    <property type="entry name" value="Big_9"/>
    <property type="match status" value="2"/>
</dbReference>
<comment type="subcellular location">
    <subcellularLocation>
        <location evidence="1">Membrane</location>
    </subcellularLocation>
</comment>
<dbReference type="InterPro" id="IPR002126">
    <property type="entry name" value="Cadherin-like_dom"/>
</dbReference>
<evidence type="ECO:0000313" key="12">
    <source>
        <dbReference type="Proteomes" id="UP001273531"/>
    </source>
</evidence>
<dbReference type="SUPFAM" id="SSF141072">
    <property type="entry name" value="CalX-like"/>
    <property type="match status" value="2"/>
</dbReference>
<dbReference type="InterPro" id="IPR001343">
    <property type="entry name" value="Hemolysn_Ca-bd"/>
</dbReference>
<evidence type="ECO:0000256" key="7">
    <source>
        <dbReference type="ARBA" id="ARBA00023136"/>
    </source>
</evidence>
<dbReference type="Pfam" id="PF00353">
    <property type="entry name" value="HemolysinCabind"/>
    <property type="match status" value="17"/>
</dbReference>
<comment type="caution">
    <text evidence="11">The sequence shown here is derived from an EMBL/GenBank/DDBJ whole genome shotgun (WGS) entry which is preliminary data.</text>
</comment>
<dbReference type="EMBL" id="JAWJEJ010000001">
    <property type="protein sequence ID" value="MDV3456358.1"/>
    <property type="molecule type" value="Genomic_DNA"/>
</dbReference>
<dbReference type="PANTHER" id="PTHR24026">
    <property type="entry name" value="FAT ATYPICAL CADHERIN-RELATED"/>
    <property type="match status" value="1"/>
</dbReference>
<feature type="region of interest" description="Disordered" evidence="8">
    <location>
        <begin position="2380"/>
        <end position="2414"/>
    </location>
</feature>
<feature type="transmembrane region" description="Helical" evidence="9">
    <location>
        <begin position="747"/>
        <end position="769"/>
    </location>
</feature>
<dbReference type="SMART" id="SM00112">
    <property type="entry name" value="CA"/>
    <property type="match status" value="9"/>
</dbReference>
<evidence type="ECO:0000259" key="10">
    <source>
        <dbReference type="PROSITE" id="PS50268"/>
    </source>
</evidence>
<dbReference type="PRINTS" id="PR00313">
    <property type="entry name" value="CABNDNGRPT"/>
</dbReference>
<dbReference type="Gene3D" id="2.60.40.60">
    <property type="entry name" value="Cadherins"/>
    <property type="match status" value="8"/>
</dbReference>
<feature type="domain" description="Cadherin" evidence="10">
    <location>
        <begin position="4721"/>
        <end position="4834"/>
    </location>
</feature>
<dbReference type="InterPro" id="IPR018511">
    <property type="entry name" value="Hemolysin-typ_Ca-bd_CS"/>
</dbReference>
<dbReference type="PRINTS" id="PR01488">
    <property type="entry name" value="RTXTOXINA"/>
</dbReference>
<dbReference type="PROSITE" id="PS50268">
    <property type="entry name" value="CADHERIN_2"/>
    <property type="match status" value="10"/>
</dbReference>
<evidence type="ECO:0000256" key="3">
    <source>
        <dbReference type="ARBA" id="ARBA00022692"/>
    </source>
</evidence>
<reference evidence="11 12" key="1">
    <citation type="submission" date="2023-10" db="EMBL/GenBank/DDBJ databases">
        <title>Sphingomonas sp. HF-S4 16S ribosomal RNA gene Genome sequencing and assembly.</title>
        <authorList>
            <person name="Lee H."/>
        </authorList>
    </citation>
    <scope>NUCLEOTIDE SEQUENCE [LARGE SCALE GENOMIC DNA]</scope>
    <source>
        <strain evidence="11 12">HF-S4</strain>
    </source>
</reference>
<dbReference type="PRINTS" id="PR00205">
    <property type="entry name" value="CADHERIN"/>
</dbReference>
<feature type="domain" description="Cadherin" evidence="10">
    <location>
        <begin position="2741"/>
        <end position="2857"/>
    </location>
</feature>
<feature type="compositionally biased region" description="Polar residues" evidence="8">
    <location>
        <begin position="3371"/>
        <end position="3380"/>
    </location>
</feature>
<feature type="compositionally biased region" description="Low complexity" evidence="8">
    <location>
        <begin position="2393"/>
        <end position="2403"/>
    </location>
</feature>